<name>A0ABN7PJB8_TIMPD</name>
<dbReference type="Proteomes" id="UP001153148">
    <property type="component" value="Unassembled WGS sequence"/>
</dbReference>
<comment type="caution">
    <text evidence="1">The sequence shown here is derived from an EMBL/GenBank/DDBJ whole genome shotgun (WGS) entry which is preliminary data.</text>
</comment>
<evidence type="ECO:0000313" key="1">
    <source>
        <dbReference type="EMBL" id="CAG2065659.1"/>
    </source>
</evidence>
<reference evidence="1" key="1">
    <citation type="submission" date="2021-03" db="EMBL/GenBank/DDBJ databases">
        <authorList>
            <person name="Tran Van P."/>
        </authorList>
    </citation>
    <scope>NUCLEOTIDE SEQUENCE</scope>
</reference>
<protein>
    <submittedName>
        <fullName evidence="1">Uncharacterized protein</fullName>
    </submittedName>
</protein>
<sequence length="13" mass="1702">MYFYAMISMRNQF</sequence>
<dbReference type="EMBL" id="CAJPIN010045511">
    <property type="protein sequence ID" value="CAG2065659.1"/>
    <property type="molecule type" value="Genomic_DNA"/>
</dbReference>
<proteinExistence type="predicted"/>
<organism evidence="1 2">
    <name type="scientific">Timema podura</name>
    <name type="common">Walking stick</name>
    <dbReference type="NCBI Taxonomy" id="61482"/>
    <lineage>
        <taxon>Eukaryota</taxon>
        <taxon>Metazoa</taxon>
        <taxon>Ecdysozoa</taxon>
        <taxon>Arthropoda</taxon>
        <taxon>Hexapoda</taxon>
        <taxon>Insecta</taxon>
        <taxon>Pterygota</taxon>
        <taxon>Neoptera</taxon>
        <taxon>Polyneoptera</taxon>
        <taxon>Phasmatodea</taxon>
        <taxon>Timematodea</taxon>
        <taxon>Timematoidea</taxon>
        <taxon>Timematidae</taxon>
        <taxon>Timema</taxon>
    </lineage>
</organism>
<accession>A0ABN7PJB8</accession>
<gene>
    <name evidence="1" type="ORF">TPAB3V08_LOCUS12603</name>
</gene>
<evidence type="ECO:0000313" key="2">
    <source>
        <dbReference type="Proteomes" id="UP001153148"/>
    </source>
</evidence>
<keyword evidence="2" id="KW-1185">Reference proteome</keyword>